<protein>
    <recommendedName>
        <fullName evidence="6">Adenosylmethionine decarboxylase</fullName>
    </recommendedName>
</protein>
<dbReference type="InterPro" id="IPR016067">
    <property type="entry name" value="S-AdoMet_deCO2ase_core"/>
</dbReference>
<evidence type="ECO:0000313" key="5">
    <source>
        <dbReference type="EMBL" id="BAC43588.1"/>
    </source>
</evidence>
<dbReference type="GO" id="GO:0004014">
    <property type="term" value="F:adenosylmethionine decarboxylase activity"/>
    <property type="evidence" value="ECO:0007669"/>
    <property type="project" value="InterPro"/>
</dbReference>
<dbReference type="AlphaFoldDB" id="Q8GW86"/>
<keyword evidence="3" id="KW-0745">Spermidine biosynthesis</keyword>
<dbReference type="PANTHER" id="PTHR11570:SF27">
    <property type="entry name" value="ADENOSYLMETHIONINE DECARBOXYLASE"/>
    <property type="match status" value="1"/>
</dbReference>
<comment type="pathway">
    <text evidence="1">Amine and polyamine biosynthesis; S-adenosylmethioninamine biosynthesis; S-adenosylmethioninamine from S-adenosyl-L-methionine: step 1/1.</text>
</comment>
<evidence type="ECO:0000256" key="2">
    <source>
        <dbReference type="ARBA" id="ARBA00008466"/>
    </source>
</evidence>
<dbReference type="SUPFAM" id="SSF56276">
    <property type="entry name" value="S-adenosylmethionine decarboxylase"/>
    <property type="match status" value="1"/>
</dbReference>
<organism evidence="5">
    <name type="scientific">Arabidopsis thaliana</name>
    <name type="common">Mouse-ear cress</name>
    <dbReference type="NCBI Taxonomy" id="3702"/>
    <lineage>
        <taxon>Eukaryota</taxon>
        <taxon>Viridiplantae</taxon>
        <taxon>Streptophyta</taxon>
        <taxon>Embryophyta</taxon>
        <taxon>Tracheophyta</taxon>
        <taxon>Spermatophyta</taxon>
        <taxon>Magnoliopsida</taxon>
        <taxon>eudicotyledons</taxon>
        <taxon>Gunneridae</taxon>
        <taxon>Pentapetalae</taxon>
        <taxon>rosids</taxon>
        <taxon>malvids</taxon>
        <taxon>Brassicales</taxon>
        <taxon>Brassicaceae</taxon>
        <taxon>Camelineae</taxon>
        <taxon>Arabidopsis</taxon>
    </lineage>
</organism>
<dbReference type="InterPro" id="IPR048283">
    <property type="entry name" value="AdoMetDC-like"/>
</dbReference>
<sequence>MDSQVQFFEGVEKRIEFDFAGTNLRDELNRAVLEKIVKPVECVIEGVLSGDHVDSYLLSASSLFVYDDLVIIKTCGATKIFECINGIVAAVGWNKLRSIKYTRGSFFRPDLQPYPHQRPCDEKRCVRLVPKS</sequence>
<dbReference type="EMBL" id="AK119012">
    <property type="protein sequence ID" value="BAC43588.1"/>
    <property type="molecule type" value="mRNA"/>
</dbReference>
<dbReference type="Gene3D" id="3.60.90.10">
    <property type="entry name" value="S-adenosylmethionine decarboxylase"/>
    <property type="match status" value="1"/>
</dbReference>
<evidence type="ECO:0000256" key="1">
    <source>
        <dbReference type="ARBA" id="ARBA00004911"/>
    </source>
</evidence>
<accession>Q8GW86</accession>
<evidence type="ECO:0000256" key="4">
    <source>
        <dbReference type="ARBA" id="ARBA00023115"/>
    </source>
</evidence>
<name>Q8GW86_ARATH</name>
<proteinExistence type="evidence at transcript level"/>
<dbReference type="GO" id="GO:0008295">
    <property type="term" value="P:spermidine biosynthetic process"/>
    <property type="evidence" value="ECO:0007669"/>
    <property type="project" value="UniProtKB-KW"/>
</dbReference>
<dbReference type="PANTHER" id="PTHR11570">
    <property type="entry name" value="S-ADENOSYLMETHIONINE DECARBOXYLASE"/>
    <property type="match status" value="1"/>
</dbReference>
<evidence type="ECO:0000256" key="3">
    <source>
        <dbReference type="ARBA" id="ARBA00023066"/>
    </source>
</evidence>
<evidence type="ECO:0008006" key="6">
    <source>
        <dbReference type="Google" id="ProtNLM"/>
    </source>
</evidence>
<comment type="similarity">
    <text evidence="2">Belongs to the eukaryotic AdoMetDC family.</text>
</comment>
<dbReference type="ExpressionAtlas" id="Q8GW86">
    <property type="expression patterns" value="baseline and differential"/>
</dbReference>
<reference evidence="5" key="1">
    <citation type="submission" date="2002-11" db="EMBL/GenBank/DDBJ databases">
        <title>Arabidopsis thaliana full-length cDNA.</title>
        <authorList>
            <person name="Seki M."/>
            <person name="Iida K."/>
            <person name="Satou M."/>
            <person name="Sakurai T."/>
            <person name="Akiyama K."/>
            <person name="Ishida J."/>
            <person name="Nakajima M."/>
            <person name="Enju A."/>
            <person name="Kamiya A."/>
            <person name="Narusaka M."/>
            <person name="Carninci P."/>
            <person name="Kawai J."/>
            <person name="Hayashizaki Y."/>
            <person name="Shinozaki K."/>
        </authorList>
    </citation>
    <scope>NUCLEOTIDE SEQUENCE</scope>
</reference>
<dbReference type="Pfam" id="PF01536">
    <property type="entry name" value="SAM_decarbox"/>
    <property type="match status" value="1"/>
</dbReference>
<dbReference type="UniPathway" id="UPA00331">
    <property type="reaction ID" value="UER00451"/>
</dbReference>
<keyword evidence="4" id="KW-0620">Polyamine biosynthesis</keyword>